<evidence type="ECO:0000313" key="2">
    <source>
        <dbReference type="EMBL" id="CAF1565757.1"/>
    </source>
</evidence>
<accession>A0A815Y551</accession>
<keyword evidence="5" id="KW-1185">Reference proteome</keyword>
<name>A0A815Y551_9BILA</name>
<reference evidence="2" key="1">
    <citation type="submission" date="2021-02" db="EMBL/GenBank/DDBJ databases">
        <authorList>
            <person name="Nowell W R."/>
        </authorList>
    </citation>
    <scope>NUCLEOTIDE SEQUENCE</scope>
</reference>
<dbReference type="EMBL" id="CAJNOL010017636">
    <property type="protein sequence ID" value="CAF1679157.1"/>
    <property type="molecule type" value="Genomic_DNA"/>
</dbReference>
<gene>
    <name evidence="3" type="ORF">JXQ802_LOCUS58871</name>
    <name evidence="2" type="ORF">PYM288_LOCUS42226</name>
</gene>
<comment type="caution">
    <text evidence="2">The sequence shown here is derived from an EMBL/GenBank/DDBJ whole genome shotgun (WGS) entry which is preliminary data.</text>
</comment>
<sequence length="198" mass="23181">MVNKTAGKAVSTALNSFVYDDLVFHVQGIQHKIVEITKFLDDRSENEKKIENELKSRSLTFIDPYGNLIVNKYMDHQLINTILKKYKKDYVSKYLQKWIKIGTMKENVISPLSDYELKSTVSKYADSYQFVTCGEVTVWVGNYENLPPRVIILRVLLMDNIDKIKLQLKQQQQQFINIELKSLIINENTRPNKESWNE</sequence>
<organism evidence="2 4">
    <name type="scientific">Rotaria sordida</name>
    <dbReference type="NCBI Taxonomy" id="392033"/>
    <lineage>
        <taxon>Eukaryota</taxon>
        <taxon>Metazoa</taxon>
        <taxon>Spiralia</taxon>
        <taxon>Gnathifera</taxon>
        <taxon>Rotifera</taxon>
        <taxon>Eurotatoria</taxon>
        <taxon>Bdelloidea</taxon>
        <taxon>Philodinida</taxon>
        <taxon>Philodinidae</taxon>
        <taxon>Rotaria</taxon>
    </lineage>
</organism>
<dbReference type="EMBL" id="CAJNOH010015707">
    <property type="protein sequence ID" value="CAF1565757.1"/>
    <property type="molecule type" value="Genomic_DNA"/>
</dbReference>
<dbReference type="Proteomes" id="UP000663870">
    <property type="component" value="Unassembled WGS sequence"/>
</dbReference>
<proteinExistence type="predicted"/>
<evidence type="ECO:0000313" key="3">
    <source>
        <dbReference type="EMBL" id="CAF1679157.1"/>
    </source>
</evidence>
<protein>
    <submittedName>
        <fullName evidence="2">Uncharacterized protein</fullName>
    </submittedName>
</protein>
<dbReference type="Proteomes" id="UP000663854">
    <property type="component" value="Unassembled WGS sequence"/>
</dbReference>
<evidence type="ECO:0000256" key="1">
    <source>
        <dbReference type="SAM" id="Coils"/>
    </source>
</evidence>
<keyword evidence="1" id="KW-0175">Coiled coil</keyword>
<feature type="non-terminal residue" evidence="2">
    <location>
        <position position="198"/>
    </location>
</feature>
<evidence type="ECO:0000313" key="5">
    <source>
        <dbReference type="Proteomes" id="UP000663870"/>
    </source>
</evidence>
<evidence type="ECO:0000313" key="4">
    <source>
        <dbReference type="Proteomes" id="UP000663854"/>
    </source>
</evidence>
<dbReference type="AlphaFoldDB" id="A0A815Y551"/>
<feature type="coiled-coil region" evidence="1">
    <location>
        <begin position="154"/>
        <end position="181"/>
    </location>
</feature>